<keyword evidence="1" id="KW-0812">Transmembrane</keyword>
<sequence length="97" mass="11070">MGVLFGQLSARFAHFTVAIIVLPKGLFVVWWINLSPLVQSAENIAAVRESVQENPKQSILRRSQELGFSKTTTWRILRRGLGLHPYKIQLTQELKIQ</sequence>
<evidence type="ECO:0000313" key="2">
    <source>
        <dbReference type="EMBL" id="KAJ8940744.1"/>
    </source>
</evidence>
<evidence type="ECO:0000313" key="3">
    <source>
        <dbReference type="Proteomes" id="UP001162162"/>
    </source>
</evidence>
<keyword evidence="1" id="KW-1133">Transmembrane helix</keyword>
<keyword evidence="1" id="KW-0472">Membrane</keyword>
<feature type="transmembrane region" description="Helical" evidence="1">
    <location>
        <begin position="12"/>
        <end position="32"/>
    </location>
</feature>
<dbReference type="EMBL" id="JAPWTK010000412">
    <property type="protein sequence ID" value="KAJ8940744.1"/>
    <property type="molecule type" value="Genomic_DNA"/>
</dbReference>
<keyword evidence="3" id="KW-1185">Reference proteome</keyword>
<dbReference type="AlphaFoldDB" id="A0AAV8XPC2"/>
<gene>
    <name evidence="2" type="ORF">NQ318_005495</name>
</gene>
<reference evidence="2" key="1">
    <citation type="journal article" date="2023" name="Insect Mol. Biol.">
        <title>Genome sequencing provides insights into the evolution of gene families encoding plant cell wall-degrading enzymes in longhorned beetles.</title>
        <authorList>
            <person name="Shin N.R."/>
            <person name="Okamura Y."/>
            <person name="Kirsch R."/>
            <person name="Pauchet Y."/>
        </authorList>
    </citation>
    <scope>NUCLEOTIDE SEQUENCE</scope>
    <source>
        <strain evidence="2">AMC_N1</strain>
    </source>
</reference>
<protein>
    <submittedName>
        <fullName evidence="2">Uncharacterized protein</fullName>
    </submittedName>
</protein>
<comment type="caution">
    <text evidence="2">The sequence shown here is derived from an EMBL/GenBank/DDBJ whole genome shotgun (WGS) entry which is preliminary data.</text>
</comment>
<evidence type="ECO:0000256" key="1">
    <source>
        <dbReference type="SAM" id="Phobius"/>
    </source>
</evidence>
<name>A0AAV8XPC2_9CUCU</name>
<dbReference type="Proteomes" id="UP001162162">
    <property type="component" value="Unassembled WGS sequence"/>
</dbReference>
<organism evidence="2 3">
    <name type="scientific">Aromia moschata</name>
    <dbReference type="NCBI Taxonomy" id="1265417"/>
    <lineage>
        <taxon>Eukaryota</taxon>
        <taxon>Metazoa</taxon>
        <taxon>Ecdysozoa</taxon>
        <taxon>Arthropoda</taxon>
        <taxon>Hexapoda</taxon>
        <taxon>Insecta</taxon>
        <taxon>Pterygota</taxon>
        <taxon>Neoptera</taxon>
        <taxon>Endopterygota</taxon>
        <taxon>Coleoptera</taxon>
        <taxon>Polyphaga</taxon>
        <taxon>Cucujiformia</taxon>
        <taxon>Chrysomeloidea</taxon>
        <taxon>Cerambycidae</taxon>
        <taxon>Cerambycinae</taxon>
        <taxon>Callichromatini</taxon>
        <taxon>Aromia</taxon>
    </lineage>
</organism>
<proteinExistence type="predicted"/>
<accession>A0AAV8XPC2</accession>